<dbReference type="EMBL" id="VBUT01000002">
    <property type="protein sequence ID" value="TLF81197.1"/>
    <property type="molecule type" value="Genomic_DNA"/>
</dbReference>
<organism evidence="3 4">
    <name type="scientific">Nocardia cyriacigeorgica</name>
    <dbReference type="NCBI Taxonomy" id="135487"/>
    <lineage>
        <taxon>Bacteria</taxon>
        <taxon>Bacillati</taxon>
        <taxon>Actinomycetota</taxon>
        <taxon>Actinomycetes</taxon>
        <taxon>Mycobacteriales</taxon>
        <taxon>Nocardiaceae</taxon>
        <taxon>Nocardia</taxon>
    </lineage>
</organism>
<proteinExistence type="predicted"/>
<evidence type="ECO:0000313" key="4">
    <source>
        <dbReference type="Proteomes" id="UP000306378"/>
    </source>
</evidence>
<keyword evidence="2" id="KW-1133">Transmembrane helix</keyword>
<protein>
    <submittedName>
        <fullName evidence="3">Uncharacterized protein</fullName>
    </submittedName>
</protein>
<sequence length="156" mass="16689">MSTTDDVMVKVWAPTDLDNEARRAYLEDLQDHFNQCQGASAAVPLQKSLDPLINVPEYIWLIGSGSGVIIAAIKTLPAFLRARRGDVTVEVETVVGTQPGEHATHVQTTTKSVTVTATNTTDALQAIESALRDRRDQEVASSDSAGDDTSAPDPAN</sequence>
<reference evidence="3 4" key="1">
    <citation type="submission" date="2019-05" db="EMBL/GenBank/DDBJ databases">
        <title>Genomes sequences of two Nocardia cyriacigeorgica environmental isolates, type strains Nocardia asteroides ATCC 19247 and Nocardia cyriacigeorgica DSM 44484.</title>
        <authorList>
            <person name="Vautrin F."/>
            <person name="Bergeron E."/>
            <person name="Dubost A."/>
            <person name="Abrouk D."/>
            <person name="Rodriguez Nava V."/>
            <person name="Pujic P."/>
        </authorList>
    </citation>
    <scope>NUCLEOTIDE SEQUENCE [LARGE SCALE GENOMIC DNA]</scope>
    <source>
        <strain evidence="3 4">EML 446</strain>
    </source>
</reference>
<feature type="transmembrane region" description="Helical" evidence="2">
    <location>
        <begin position="58"/>
        <end position="76"/>
    </location>
</feature>
<feature type="compositionally biased region" description="Low complexity" evidence="1">
    <location>
        <begin position="140"/>
        <end position="156"/>
    </location>
</feature>
<dbReference type="RefSeq" id="WP_138446822.1">
    <property type="nucleotide sequence ID" value="NZ_VBUT01000002.1"/>
</dbReference>
<evidence type="ECO:0000256" key="2">
    <source>
        <dbReference type="SAM" id="Phobius"/>
    </source>
</evidence>
<evidence type="ECO:0000256" key="1">
    <source>
        <dbReference type="SAM" id="MobiDB-lite"/>
    </source>
</evidence>
<keyword evidence="2" id="KW-0812">Transmembrane</keyword>
<gene>
    <name evidence="3" type="ORF">FEK34_06020</name>
</gene>
<name>A0A5R8NY33_9NOCA</name>
<comment type="caution">
    <text evidence="3">The sequence shown here is derived from an EMBL/GenBank/DDBJ whole genome shotgun (WGS) entry which is preliminary data.</text>
</comment>
<evidence type="ECO:0000313" key="3">
    <source>
        <dbReference type="EMBL" id="TLF81197.1"/>
    </source>
</evidence>
<keyword evidence="2" id="KW-0472">Membrane</keyword>
<accession>A0A5R8NY33</accession>
<feature type="region of interest" description="Disordered" evidence="1">
    <location>
        <begin position="130"/>
        <end position="156"/>
    </location>
</feature>
<dbReference type="Proteomes" id="UP000306378">
    <property type="component" value="Unassembled WGS sequence"/>
</dbReference>
<dbReference type="AlphaFoldDB" id="A0A5R8NY33"/>